<dbReference type="InterPro" id="IPR033948">
    <property type="entry name" value="ETF_beta_N"/>
</dbReference>
<evidence type="ECO:0000313" key="7">
    <source>
        <dbReference type="Proteomes" id="UP000028007"/>
    </source>
</evidence>
<sequence length="245" mass="26118">MKILVCISHVPDTTTKITFTNDNTQFNTAGVQYIVNPYDELALSKAIELCEGGKGTVTVVNVGDSSTDPTIRKALAIGADDAVRINAVPRDAYFTAFQIAEYAKTTDFDMILTGRESIDYNGAQVAAMVGEFLDIPSISIIKKLDFDGSSAVLEREIEGGKEVVNVSGKFVASCAEGVAEPKIPNMRGIMSARSKPLVVIEAAPIDEVAKIVQFETPPARGAVKLIPAEDAASLISLLHTEAKVI</sequence>
<dbReference type="AlphaFoldDB" id="A0A081PI49"/>
<dbReference type="InterPro" id="IPR014729">
    <property type="entry name" value="Rossmann-like_a/b/a_fold"/>
</dbReference>
<keyword evidence="3" id="KW-0813">Transport</keyword>
<evidence type="ECO:0000256" key="1">
    <source>
        <dbReference type="ARBA" id="ARBA00007557"/>
    </source>
</evidence>
<accession>A0A081PI49</accession>
<evidence type="ECO:0000313" key="6">
    <source>
        <dbReference type="EMBL" id="KEQ30372.1"/>
    </source>
</evidence>
<dbReference type="Gene3D" id="3.40.50.620">
    <property type="entry name" value="HUPs"/>
    <property type="match status" value="1"/>
</dbReference>
<proteinExistence type="inferred from homology"/>
<dbReference type="Proteomes" id="UP000028007">
    <property type="component" value="Unassembled WGS sequence"/>
</dbReference>
<dbReference type="eggNOG" id="COG2086">
    <property type="taxonomic scope" value="Bacteria"/>
</dbReference>
<dbReference type="PIRSF" id="PIRSF000090">
    <property type="entry name" value="Beta-ETF"/>
    <property type="match status" value="1"/>
</dbReference>
<dbReference type="GO" id="GO:0009055">
    <property type="term" value="F:electron transfer activity"/>
    <property type="evidence" value="ECO:0007669"/>
    <property type="project" value="InterPro"/>
</dbReference>
<evidence type="ECO:0000256" key="4">
    <source>
        <dbReference type="ARBA" id="ARBA00022982"/>
    </source>
</evidence>
<protein>
    <recommendedName>
        <fullName evidence="2">Electron transfer flavoprotein subunit beta</fullName>
    </recommendedName>
</protein>
<organism evidence="6 7">
    <name type="scientific">Pedobacter antarcticus 4BY</name>
    <dbReference type="NCBI Taxonomy" id="1358423"/>
    <lineage>
        <taxon>Bacteria</taxon>
        <taxon>Pseudomonadati</taxon>
        <taxon>Bacteroidota</taxon>
        <taxon>Sphingobacteriia</taxon>
        <taxon>Sphingobacteriales</taxon>
        <taxon>Sphingobacteriaceae</taxon>
        <taxon>Pedobacter</taxon>
    </lineage>
</organism>
<comment type="similarity">
    <text evidence="1">Belongs to the ETF beta-subunit/FixA family.</text>
</comment>
<dbReference type="GO" id="GO:0005829">
    <property type="term" value="C:cytosol"/>
    <property type="evidence" value="ECO:0007669"/>
    <property type="project" value="TreeGrafter"/>
</dbReference>
<dbReference type="InterPro" id="IPR014730">
    <property type="entry name" value="ETF_a/b_N"/>
</dbReference>
<dbReference type="PANTHER" id="PTHR21294:SF8">
    <property type="entry name" value="ELECTRON TRANSFER FLAVOPROTEIN SUBUNIT BETA"/>
    <property type="match status" value="1"/>
</dbReference>
<gene>
    <name evidence="6" type="ORF">N180_16435</name>
</gene>
<dbReference type="InterPro" id="IPR012255">
    <property type="entry name" value="ETF_b"/>
</dbReference>
<name>A0A081PI49_9SPHI</name>
<keyword evidence="7" id="KW-1185">Reference proteome</keyword>
<evidence type="ECO:0000256" key="2">
    <source>
        <dbReference type="ARBA" id="ARBA00016797"/>
    </source>
</evidence>
<dbReference type="EMBL" id="JNFF01000043">
    <property type="protein sequence ID" value="KEQ30372.1"/>
    <property type="molecule type" value="Genomic_DNA"/>
</dbReference>
<dbReference type="RefSeq" id="WP_037439889.1">
    <property type="nucleotide sequence ID" value="NZ_JNFF01000043.1"/>
</dbReference>
<dbReference type="OrthoDB" id="9804960at2"/>
<dbReference type="CDD" id="cd01714">
    <property type="entry name" value="ETF_beta"/>
    <property type="match status" value="1"/>
</dbReference>
<evidence type="ECO:0000256" key="3">
    <source>
        <dbReference type="ARBA" id="ARBA00022448"/>
    </source>
</evidence>
<evidence type="ECO:0000259" key="5">
    <source>
        <dbReference type="SMART" id="SM00893"/>
    </source>
</evidence>
<reference evidence="6 7" key="1">
    <citation type="journal article" date="1992" name="Int. J. Syst. Bacteriol.">
        <title>Sphingobacterium antarcticus sp. nov. a Psychrotrophic Bacterium from the Soils of Schirmacher Oasis, Antarctica.</title>
        <authorList>
            <person name="Shivaji S."/>
            <person name="Ray M.K."/>
            <person name="Rao N.S."/>
            <person name="Saiserr L."/>
            <person name="Jagannadham M.V."/>
            <person name="Kumar G.S."/>
            <person name="Reddy G."/>
            <person name="Bhargava P.M."/>
        </authorList>
    </citation>
    <scope>NUCLEOTIDE SEQUENCE [LARGE SCALE GENOMIC DNA]</scope>
    <source>
        <strain evidence="6 7">4BY</strain>
    </source>
</reference>
<keyword evidence="4" id="KW-0249">Electron transport</keyword>
<dbReference type="SMART" id="SM00893">
    <property type="entry name" value="ETF"/>
    <property type="match status" value="1"/>
</dbReference>
<comment type="caution">
    <text evidence="6">The sequence shown here is derived from an EMBL/GenBank/DDBJ whole genome shotgun (WGS) entry which is preliminary data.</text>
</comment>
<dbReference type="SUPFAM" id="SSF52402">
    <property type="entry name" value="Adenine nucleotide alpha hydrolases-like"/>
    <property type="match status" value="1"/>
</dbReference>
<dbReference type="Pfam" id="PF01012">
    <property type="entry name" value="ETF"/>
    <property type="match status" value="1"/>
</dbReference>
<dbReference type="PANTHER" id="PTHR21294">
    <property type="entry name" value="ELECTRON TRANSFER FLAVOPROTEIN BETA-SUBUNIT"/>
    <property type="match status" value="1"/>
</dbReference>
<feature type="domain" description="Electron transfer flavoprotein alpha/beta-subunit N-terminal" evidence="5">
    <location>
        <begin position="23"/>
        <end position="209"/>
    </location>
</feature>